<dbReference type="EMBL" id="GBRH01283409">
    <property type="protein sequence ID" value="JAD14486.1"/>
    <property type="molecule type" value="Transcribed_RNA"/>
</dbReference>
<dbReference type="AlphaFoldDB" id="A0A0A9MUF1"/>
<name>A0A0A9MUF1_ARUDO</name>
<organism evidence="1">
    <name type="scientific">Arundo donax</name>
    <name type="common">Giant reed</name>
    <name type="synonym">Donax arundinaceus</name>
    <dbReference type="NCBI Taxonomy" id="35708"/>
    <lineage>
        <taxon>Eukaryota</taxon>
        <taxon>Viridiplantae</taxon>
        <taxon>Streptophyta</taxon>
        <taxon>Embryophyta</taxon>
        <taxon>Tracheophyta</taxon>
        <taxon>Spermatophyta</taxon>
        <taxon>Magnoliopsida</taxon>
        <taxon>Liliopsida</taxon>
        <taxon>Poales</taxon>
        <taxon>Poaceae</taxon>
        <taxon>PACMAD clade</taxon>
        <taxon>Arundinoideae</taxon>
        <taxon>Arundineae</taxon>
        <taxon>Arundo</taxon>
    </lineage>
</organism>
<reference evidence="1" key="1">
    <citation type="submission" date="2014-09" db="EMBL/GenBank/DDBJ databases">
        <authorList>
            <person name="Magalhaes I.L.F."/>
            <person name="Oliveira U."/>
            <person name="Santos F.R."/>
            <person name="Vidigal T.H.D.A."/>
            <person name="Brescovit A.D."/>
            <person name="Santos A.J."/>
        </authorList>
    </citation>
    <scope>NUCLEOTIDE SEQUENCE</scope>
    <source>
        <tissue evidence="1">Shoot tissue taken approximately 20 cm above the soil surface</tissue>
    </source>
</reference>
<sequence>MVFIAVLHLHISICTEETTYVGALEDCSTVAADPSRIATRHDSWPRDAPPCFVPAGSHLFASLCVRGIPPLRRCPSCPRDVPLRID</sequence>
<accession>A0A0A9MUF1</accession>
<proteinExistence type="predicted"/>
<evidence type="ECO:0000313" key="1">
    <source>
        <dbReference type="EMBL" id="JAD14486.1"/>
    </source>
</evidence>
<protein>
    <submittedName>
        <fullName evidence="1">Uncharacterized protein</fullName>
    </submittedName>
</protein>
<reference evidence="1" key="2">
    <citation type="journal article" date="2015" name="Data Brief">
        <title>Shoot transcriptome of the giant reed, Arundo donax.</title>
        <authorList>
            <person name="Barrero R.A."/>
            <person name="Guerrero F.D."/>
            <person name="Moolhuijzen P."/>
            <person name="Goolsby J.A."/>
            <person name="Tidwell J."/>
            <person name="Bellgard S.E."/>
            <person name="Bellgard M.I."/>
        </authorList>
    </citation>
    <scope>NUCLEOTIDE SEQUENCE</scope>
    <source>
        <tissue evidence="1">Shoot tissue taken approximately 20 cm above the soil surface</tissue>
    </source>
</reference>